<proteinExistence type="predicted"/>
<dbReference type="EMBL" id="KZ826147">
    <property type="protein sequence ID" value="PYH87954.1"/>
    <property type="molecule type" value="Genomic_DNA"/>
</dbReference>
<dbReference type="VEuPathDB" id="FungiDB:BO71DRAFT_436229"/>
<keyword evidence="2" id="KW-1185">Reference proteome</keyword>
<dbReference type="Proteomes" id="UP000247810">
    <property type="component" value="Unassembled WGS sequence"/>
</dbReference>
<dbReference type="OrthoDB" id="73465at2759"/>
<accession>A0A319CRS6</accession>
<gene>
    <name evidence="1" type="ORF">BO71DRAFT_436229</name>
</gene>
<organism evidence="1 2">
    <name type="scientific">Aspergillus ellipticus CBS 707.79</name>
    <dbReference type="NCBI Taxonomy" id="1448320"/>
    <lineage>
        <taxon>Eukaryota</taxon>
        <taxon>Fungi</taxon>
        <taxon>Dikarya</taxon>
        <taxon>Ascomycota</taxon>
        <taxon>Pezizomycotina</taxon>
        <taxon>Eurotiomycetes</taxon>
        <taxon>Eurotiomycetidae</taxon>
        <taxon>Eurotiales</taxon>
        <taxon>Aspergillaceae</taxon>
        <taxon>Aspergillus</taxon>
        <taxon>Aspergillus subgen. Circumdati</taxon>
    </lineage>
</organism>
<evidence type="ECO:0000313" key="1">
    <source>
        <dbReference type="EMBL" id="PYH87954.1"/>
    </source>
</evidence>
<dbReference type="AlphaFoldDB" id="A0A319CRS6"/>
<evidence type="ECO:0000313" key="2">
    <source>
        <dbReference type="Proteomes" id="UP000247810"/>
    </source>
</evidence>
<reference evidence="1 2" key="1">
    <citation type="submission" date="2018-02" db="EMBL/GenBank/DDBJ databases">
        <title>The genomes of Aspergillus section Nigri reveals drivers in fungal speciation.</title>
        <authorList>
            <consortium name="DOE Joint Genome Institute"/>
            <person name="Vesth T.C."/>
            <person name="Nybo J."/>
            <person name="Theobald S."/>
            <person name="Brandl J."/>
            <person name="Frisvad J.C."/>
            <person name="Nielsen K.F."/>
            <person name="Lyhne E.K."/>
            <person name="Kogle M.E."/>
            <person name="Kuo A."/>
            <person name="Riley R."/>
            <person name="Clum A."/>
            <person name="Nolan M."/>
            <person name="Lipzen A."/>
            <person name="Salamov A."/>
            <person name="Henrissat B."/>
            <person name="Wiebenga A."/>
            <person name="De vries R.P."/>
            <person name="Grigoriev I.V."/>
            <person name="Mortensen U.H."/>
            <person name="Andersen M.R."/>
            <person name="Baker S.E."/>
        </authorList>
    </citation>
    <scope>NUCLEOTIDE SEQUENCE [LARGE SCALE GENOMIC DNA]</scope>
    <source>
        <strain evidence="1 2">CBS 707.79</strain>
    </source>
</reference>
<protein>
    <submittedName>
        <fullName evidence="1">Uncharacterized protein</fullName>
    </submittedName>
</protein>
<name>A0A319CRS6_9EURO</name>
<sequence length="96" mass="10288">MPTGSPSTPILVALPSAASIHGRRSTHMYPRFPSIGVSFSFVLLAARFRSLSDGPNSSSFSSSEVRGELTPGARDYISGNCISHNPVRQQTLLVRV</sequence>